<dbReference type="RefSeq" id="WP_176625337.1">
    <property type="nucleotide sequence ID" value="NZ_JABXXQ010000308.1"/>
</dbReference>
<name>A0A850NUR5_9PROT</name>
<evidence type="ECO:0000256" key="4">
    <source>
        <dbReference type="ARBA" id="ARBA00023163"/>
    </source>
</evidence>
<keyword evidence="4" id="KW-0804">Transcription</keyword>
<dbReference type="Gene3D" id="1.10.10.10">
    <property type="entry name" value="Winged helix-like DNA-binding domain superfamily/Winged helix DNA-binding domain"/>
    <property type="match status" value="1"/>
</dbReference>
<dbReference type="InterPro" id="IPR036390">
    <property type="entry name" value="WH_DNA-bd_sf"/>
</dbReference>
<evidence type="ECO:0000313" key="6">
    <source>
        <dbReference type="EMBL" id="MBB3174096.1"/>
    </source>
</evidence>
<evidence type="ECO:0000259" key="5">
    <source>
        <dbReference type="PROSITE" id="PS50931"/>
    </source>
</evidence>
<dbReference type="PANTHER" id="PTHR30419:SF2">
    <property type="entry name" value="LYSR FAMILY TRANSCRIPTIONAL REGULATOR"/>
    <property type="match status" value="1"/>
</dbReference>
<dbReference type="InterPro" id="IPR000847">
    <property type="entry name" value="LysR_HTH_N"/>
</dbReference>
<reference evidence="7 9" key="1">
    <citation type="submission" date="2020-06" db="EMBL/GenBank/DDBJ databases">
        <title>Description of novel acetic acid bacteria.</title>
        <authorList>
            <person name="Sombolestani A."/>
        </authorList>
    </citation>
    <scope>NUCLEOTIDE SEQUENCE [LARGE SCALE GENOMIC DNA]</scope>
    <source>
        <strain evidence="7 9">LMG 26838</strain>
    </source>
</reference>
<evidence type="ECO:0000256" key="3">
    <source>
        <dbReference type="ARBA" id="ARBA00023125"/>
    </source>
</evidence>
<evidence type="ECO:0000313" key="9">
    <source>
        <dbReference type="Proteomes" id="UP000565205"/>
    </source>
</evidence>
<reference evidence="6 8" key="2">
    <citation type="submission" date="2020-08" db="EMBL/GenBank/DDBJ databases">
        <title>Genomic Encyclopedia of Type Strains, Phase III (KMG-III): the genomes of soil and plant-associated and newly described type strains.</title>
        <authorList>
            <person name="Whitman W."/>
        </authorList>
    </citation>
    <scope>NUCLEOTIDE SEQUENCE [LARGE SCALE GENOMIC DNA]</scope>
    <source>
        <strain evidence="6 8">CECT 8088</strain>
    </source>
</reference>
<comment type="similarity">
    <text evidence="1">Belongs to the LysR transcriptional regulatory family.</text>
</comment>
<dbReference type="PROSITE" id="PS50931">
    <property type="entry name" value="HTH_LYSR"/>
    <property type="match status" value="1"/>
</dbReference>
<sequence length="309" mass="32884">MRLRLSSLAVVYFDTVRVSGSIRQAARHLNVASSAVNRQILNLEADIGMKLFDRLPGGLRLTPAGEVLARHVTGAMRDARETVAELAALEGGQSGEIGLAAIETANVRIIPEAMAAMATRFPSVRVRVRTVGSHAVPPMVASGEADLGLSFWAPENAALTRLALHRSAVGAVLREDHPLAAEDGPLRFEALLGSPLILGTPDVSINTHLSTFLARHRERLHVIAEVGSYELMRALVRRTGAVGFQARLGLSARGDGLVHRAILGEAETGELSSALALYRRPDGFVSGALAAFIELLRMALADDGVRPPP</sequence>
<dbReference type="Gene3D" id="3.40.190.290">
    <property type="match status" value="1"/>
</dbReference>
<evidence type="ECO:0000256" key="1">
    <source>
        <dbReference type="ARBA" id="ARBA00009437"/>
    </source>
</evidence>
<evidence type="ECO:0000313" key="7">
    <source>
        <dbReference type="EMBL" id="NVN31195.1"/>
    </source>
</evidence>
<dbReference type="SUPFAM" id="SSF53850">
    <property type="entry name" value="Periplasmic binding protein-like II"/>
    <property type="match status" value="1"/>
</dbReference>
<protein>
    <submittedName>
        <fullName evidence="6">DNA-binding transcriptional LysR family regulator</fullName>
    </submittedName>
    <submittedName>
        <fullName evidence="7">LysR family transcriptional regulator</fullName>
    </submittedName>
</protein>
<dbReference type="AlphaFoldDB" id="A0A850NUR5"/>
<dbReference type="GO" id="GO:0003700">
    <property type="term" value="F:DNA-binding transcription factor activity"/>
    <property type="evidence" value="ECO:0007669"/>
    <property type="project" value="InterPro"/>
</dbReference>
<keyword evidence="8" id="KW-1185">Reference proteome</keyword>
<feature type="domain" description="HTH lysR-type" evidence="5">
    <location>
        <begin position="1"/>
        <end position="62"/>
    </location>
</feature>
<dbReference type="SUPFAM" id="SSF46785">
    <property type="entry name" value="Winged helix' DNA-binding domain"/>
    <property type="match status" value="1"/>
</dbReference>
<dbReference type="Pfam" id="PF00126">
    <property type="entry name" value="HTH_1"/>
    <property type="match status" value="1"/>
</dbReference>
<dbReference type="Pfam" id="PF03466">
    <property type="entry name" value="LysR_substrate"/>
    <property type="match status" value="1"/>
</dbReference>
<dbReference type="GO" id="GO:0003677">
    <property type="term" value="F:DNA binding"/>
    <property type="evidence" value="ECO:0007669"/>
    <property type="project" value="UniProtKB-KW"/>
</dbReference>
<dbReference type="Proteomes" id="UP000565205">
    <property type="component" value="Unassembled WGS sequence"/>
</dbReference>
<proteinExistence type="inferred from homology"/>
<keyword evidence="2" id="KW-0805">Transcription regulation</keyword>
<dbReference type="EMBL" id="JABXXQ010000308">
    <property type="protein sequence ID" value="NVN31195.1"/>
    <property type="molecule type" value="Genomic_DNA"/>
</dbReference>
<gene>
    <name evidence="6" type="ORF">FHR90_001932</name>
    <name evidence="7" type="ORF">HUK83_12735</name>
</gene>
<dbReference type="InterPro" id="IPR036388">
    <property type="entry name" value="WH-like_DNA-bd_sf"/>
</dbReference>
<dbReference type="EMBL" id="JACHXV010000006">
    <property type="protein sequence ID" value="MBB3174096.1"/>
    <property type="molecule type" value="Genomic_DNA"/>
</dbReference>
<keyword evidence="3 6" id="KW-0238">DNA-binding</keyword>
<dbReference type="GO" id="GO:0005829">
    <property type="term" value="C:cytosol"/>
    <property type="evidence" value="ECO:0007669"/>
    <property type="project" value="TreeGrafter"/>
</dbReference>
<evidence type="ECO:0000256" key="2">
    <source>
        <dbReference type="ARBA" id="ARBA00023015"/>
    </source>
</evidence>
<dbReference type="PANTHER" id="PTHR30419">
    <property type="entry name" value="HTH-TYPE TRANSCRIPTIONAL REGULATOR YBHD"/>
    <property type="match status" value="1"/>
</dbReference>
<accession>A0A850NUR5</accession>
<comment type="caution">
    <text evidence="7">The sequence shown here is derived from an EMBL/GenBank/DDBJ whole genome shotgun (WGS) entry which is preliminary data.</text>
</comment>
<dbReference type="CDD" id="cd05466">
    <property type="entry name" value="PBP2_LTTR_substrate"/>
    <property type="match status" value="1"/>
</dbReference>
<dbReference type="InterPro" id="IPR005119">
    <property type="entry name" value="LysR_subst-bd"/>
</dbReference>
<organism evidence="7 9">
    <name type="scientific">Endobacter medicaginis</name>
    <dbReference type="NCBI Taxonomy" id="1181271"/>
    <lineage>
        <taxon>Bacteria</taxon>
        <taxon>Pseudomonadati</taxon>
        <taxon>Pseudomonadota</taxon>
        <taxon>Alphaproteobacteria</taxon>
        <taxon>Acetobacterales</taxon>
        <taxon>Acetobacteraceae</taxon>
        <taxon>Endobacter</taxon>
    </lineage>
</organism>
<dbReference type="InterPro" id="IPR050950">
    <property type="entry name" value="HTH-type_LysR_regulators"/>
</dbReference>
<evidence type="ECO:0000313" key="8">
    <source>
        <dbReference type="Proteomes" id="UP000557688"/>
    </source>
</evidence>
<dbReference type="Proteomes" id="UP000557688">
    <property type="component" value="Unassembled WGS sequence"/>
</dbReference>